<evidence type="ECO:0000313" key="4">
    <source>
        <dbReference type="Proteomes" id="UP000319213"/>
    </source>
</evidence>
<evidence type="ECO:0000259" key="2">
    <source>
        <dbReference type="Pfam" id="PF00535"/>
    </source>
</evidence>
<organism evidence="3 4">
    <name type="scientific">Thermopolyspora flexuosa</name>
    <dbReference type="NCBI Taxonomy" id="103836"/>
    <lineage>
        <taxon>Bacteria</taxon>
        <taxon>Bacillati</taxon>
        <taxon>Actinomycetota</taxon>
        <taxon>Actinomycetes</taxon>
        <taxon>Streptosporangiales</taxon>
        <taxon>Streptosporangiaceae</taxon>
        <taxon>Thermopolyspora</taxon>
    </lineage>
</organism>
<dbReference type="Pfam" id="PF00535">
    <property type="entry name" value="Glycos_transf_2"/>
    <property type="match status" value="1"/>
</dbReference>
<keyword evidence="1" id="KW-1133">Transmembrane helix</keyword>
<feature type="transmembrane region" description="Helical" evidence="1">
    <location>
        <begin position="273"/>
        <end position="291"/>
    </location>
</feature>
<dbReference type="EMBL" id="VFPQ01000001">
    <property type="protein sequence ID" value="TQM76876.1"/>
    <property type="molecule type" value="Genomic_DNA"/>
</dbReference>
<evidence type="ECO:0000256" key="1">
    <source>
        <dbReference type="SAM" id="Phobius"/>
    </source>
</evidence>
<dbReference type="AlphaFoldDB" id="A0A543J219"/>
<dbReference type="CDD" id="cd02525">
    <property type="entry name" value="Succinoglycan_BP_ExoA"/>
    <property type="match status" value="1"/>
</dbReference>
<comment type="caution">
    <text evidence="3">The sequence shown here is derived from an EMBL/GenBank/DDBJ whole genome shotgun (WGS) entry which is preliminary data.</text>
</comment>
<dbReference type="Gene3D" id="3.90.550.10">
    <property type="entry name" value="Spore Coat Polysaccharide Biosynthesis Protein SpsA, Chain A"/>
    <property type="match status" value="1"/>
</dbReference>
<proteinExistence type="predicted"/>
<dbReference type="SUPFAM" id="SSF53448">
    <property type="entry name" value="Nucleotide-diphospho-sugar transferases"/>
    <property type="match status" value="1"/>
</dbReference>
<dbReference type="PANTHER" id="PTHR43685">
    <property type="entry name" value="GLYCOSYLTRANSFERASE"/>
    <property type="match status" value="1"/>
</dbReference>
<dbReference type="InterPro" id="IPR050834">
    <property type="entry name" value="Glycosyltransf_2"/>
</dbReference>
<gene>
    <name evidence="3" type="ORF">FHX40_3627</name>
</gene>
<dbReference type="PANTHER" id="PTHR43685:SF14">
    <property type="entry name" value="GLYCOSYLTRANSFERASE 2-LIKE DOMAIN-CONTAINING PROTEIN"/>
    <property type="match status" value="1"/>
</dbReference>
<dbReference type="Proteomes" id="UP000319213">
    <property type="component" value="Unassembled WGS sequence"/>
</dbReference>
<keyword evidence="1" id="KW-0812">Transmembrane</keyword>
<reference evidence="3 4" key="1">
    <citation type="submission" date="2019-06" db="EMBL/GenBank/DDBJ databases">
        <title>Sequencing the genomes of 1000 actinobacteria strains.</title>
        <authorList>
            <person name="Klenk H.-P."/>
        </authorList>
    </citation>
    <scope>NUCLEOTIDE SEQUENCE [LARGE SCALE GENOMIC DNA]</scope>
    <source>
        <strain evidence="3 4">DSM 43186</strain>
    </source>
</reference>
<keyword evidence="4" id="KW-1185">Reference proteome</keyword>
<feature type="domain" description="Glycosyltransferase 2-like" evidence="2">
    <location>
        <begin position="9"/>
        <end position="175"/>
    </location>
</feature>
<keyword evidence="3" id="KW-0808">Transferase</keyword>
<sequence>MTRVWPPISVIMPILNEERHLRDAVHQVLSQQYDGPIEVVLAVGPSQDRTQEVADALAAEDPRVRVVPNPTGRTPNALNAAIAATRYDIIARVDGHAMLPPDYLRVAVETLEATGADNVGGIMAAEGITPFEKAVARAMTSKIGVGGARFHTGGEPGPADTVYLGVFRRSALERVGGYDEHFLRAQDWEMNYRIRKTGGLVYFQPRMRVSYRPRPNVKALAKQYFHYGRWRHVVARTHPGTINMRYLAPPAAVVGVLAGLVAAPFFWPALVLPLGYLAAILAGSVATGSGLSAKSRAWLPIAYITMHMSWGLGFLTSPPSLAKNAAARLARTQQGAGANPARH</sequence>
<accession>A0A543J219</accession>
<evidence type="ECO:0000313" key="3">
    <source>
        <dbReference type="EMBL" id="TQM76876.1"/>
    </source>
</evidence>
<dbReference type="InterPro" id="IPR001173">
    <property type="entry name" value="Glyco_trans_2-like"/>
</dbReference>
<protein>
    <submittedName>
        <fullName evidence="3">Glycosyl transferase family 2</fullName>
    </submittedName>
</protein>
<name>A0A543J219_9ACTN</name>
<dbReference type="GO" id="GO:0016740">
    <property type="term" value="F:transferase activity"/>
    <property type="evidence" value="ECO:0007669"/>
    <property type="project" value="UniProtKB-KW"/>
</dbReference>
<feature type="transmembrane region" description="Helical" evidence="1">
    <location>
        <begin position="246"/>
        <end position="267"/>
    </location>
</feature>
<dbReference type="InterPro" id="IPR029044">
    <property type="entry name" value="Nucleotide-diphossugar_trans"/>
</dbReference>
<keyword evidence="1" id="KW-0472">Membrane</keyword>